<reference evidence="1" key="1">
    <citation type="journal article" date="2021" name="Nat. Commun.">
        <title>Genetic determinants of endophytism in the Arabidopsis root mycobiome.</title>
        <authorList>
            <person name="Mesny F."/>
            <person name="Miyauchi S."/>
            <person name="Thiergart T."/>
            <person name="Pickel B."/>
            <person name="Atanasova L."/>
            <person name="Karlsson M."/>
            <person name="Huettel B."/>
            <person name="Barry K.W."/>
            <person name="Haridas S."/>
            <person name="Chen C."/>
            <person name="Bauer D."/>
            <person name="Andreopoulos W."/>
            <person name="Pangilinan J."/>
            <person name="LaButti K."/>
            <person name="Riley R."/>
            <person name="Lipzen A."/>
            <person name="Clum A."/>
            <person name="Drula E."/>
            <person name="Henrissat B."/>
            <person name="Kohler A."/>
            <person name="Grigoriev I.V."/>
            <person name="Martin F.M."/>
            <person name="Hacquard S."/>
        </authorList>
    </citation>
    <scope>NUCLEOTIDE SEQUENCE</scope>
    <source>
        <strain evidence="1">MPI-CAGE-CH-0243</strain>
    </source>
</reference>
<evidence type="ECO:0000313" key="2">
    <source>
        <dbReference type="Proteomes" id="UP000700596"/>
    </source>
</evidence>
<gene>
    <name evidence="1" type="ORF">B0J11DRAFT_523860</name>
</gene>
<dbReference type="Proteomes" id="UP000700596">
    <property type="component" value="Unassembled WGS sequence"/>
</dbReference>
<dbReference type="OrthoDB" id="2951834at2759"/>
<sequence length="201" mass="23440">MDPPQTSGFLRIPVELRHCIYGYLIRDTPVDYPFKNTLIYRISHKAPPRQLLLTSHQIREEVLMHYYGSVTLSIFHFGSSRPAREDLNHNTLTALRRATKVQLLLFWILTEEEAEALPSTLLWGLEDRTLLLRDDAPKLNLVTIILSFSNTSSWREREFLLKPLQILKGKVKFVLGHNSLKKLNDIDTWVEMQRYIKALNS</sequence>
<protein>
    <submittedName>
        <fullName evidence="1">Uncharacterized protein</fullName>
    </submittedName>
</protein>
<dbReference type="AlphaFoldDB" id="A0A9P9ITN3"/>
<proteinExistence type="predicted"/>
<keyword evidence="2" id="KW-1185">Reference proteome</keyword>
<organism evidence="1 2">
    <name type="scientific">Dendryphion nanum</name>
    <dbReference type="NCBI Taxonomy" id="256645"/>
    <lineage>
        <taxon>Eukaryota</taxon>
        <taxon>Fungi</taxon>
        <taxon>Dikarya</taxon>
        <taxon>Ascomycota</taxon>
        <taxon>Pezizomycotina</taxon>
        <taxon>Dothideomycetes</taxon>
        <taxon>Pleosporomycetidae</taxon>
        <taxon>Pleosporales</taxon>
        <taxon>Torulaceae</taxon>
        <taxon>Dendryphion</taxon>
    </lineage>
</organism>
<evidence type="ECO:0000313" key="1">
    <source>
        <dbReference type="EMBL" id="KAH7130700.1"/>
    </source>
</evidence>
<comment type="caution">
    <text evidence="1">The sequence shown here is derived from an EMBL/GenBank/DDBJ whole genome shotgun (WGS) entry which is preliminary data.</text>
</comment>
<dbReference type="EMBL" id="JAGMWT010000004">
    <property type="protein sequence ID" value="KAH7130700.1"/>
    <property type="molecule type" value="Genomic_DNA"/>
</dbReference>
<name>A0A9P9ITN3_9PLEO</name>
<accession>A0A9P9ITN3</accession>